<dbReference type="OrthoDB" id="6895276at2"/>
<reference evidence="2" key="1">
    <citation type="submission" date="2014-07" db="EMBL/GenBank/DDBJ databases">
        <authorList>
            <person name="Urmite Genomes Urmite Genomes"/>
        </authorList>
    </citation>
    <scope>NUCLEOTIDE SEQUENCE</scope>
    <source>
        <strain evidence="2">12M76_air</strain>
    </source>
</reference>
<feature type="compositionally biased region" description="Low complexity" evidence="1">
    <location>
        <begin position="20"/>
        <end position="29"/>
    </location>
</feature>
<dbReference type="AlphaFoldDB" id="A0A078M4F0"/>
<dbReference type="PATRIC" id="fig|1461581.3.peg.298"/>
<gene>
    <name evidence="2" type="ORF">BN1049_00304</name>
</gene>
<organism evidence="2">
    <name type="scientific">Pseudomonas saudimassiliensis</name>
    <dbReference type="NCBI Taxonomy" id="1461581"/>
    <lineage>
        <taxon>Bacteria</taxon>
        <taxon>Pseudomonadati</taxon>
        <taxon>Pseudomonadota</taxon>
        <taxon>Gammaproteobacteria</taxon>
        <taxon>Pseudomonadales</taxon>
        <taxon>Pseudomonadaceae</taxon>
        <taxon>Pseudomonas</taxon>
    </lineage>
</organism>
<evidence type="ECO:0000256" key="1">
    <source>
        <dbReference type="SAM" id="MobiDB-lite"/>
    </source>
</evidence>
<feature type="region of interest" description="Disordered" evidence="1">
    <location>
        <begin position="1"/>
        <end position="53"/>
    </location>
</feature>
<dbReference type="EMBL" id="LK391969">
    <property type="protein sequence ID" value="CEF25402.1"/>
    <property type="molecule type" value="Genomic_DNA"/>
</dbReference>
<accession>A0A078M4F0</accession>
<proteinExistence type="predicted"/>
<dbReference type="RefSeq" id="WP_044497955.1">
    <property type="nucleotide sequence ID" value="NZ_LK391969.1"/>
</dbReference>
<name>A0A078M4F0_9PSED</name>
<protein>
    <submittedName>
        <fullName evidence="2">Uncharacterized protein</fullName>
    </submittedName>
</protein>
<evidence type="ECO:0000313" key="2">
    <source>
        <dbReference type="EMBL" id="CEA01114.1"/>
    </source>
</evidence>
<feature type="compositionally biased region" description="Low complexity" evidence="1">
    <location>
        <begin position="37"/>
        <end position="51"/>
    </location>
</feature>
<sequence length="97" mass="9985">MRLDGYNPASALPPRPTRPAAPVADRVPPAAQPTPVPVRTSAAAAQQPAAAGEYIPARQGATQPVHGHVNQALASYQSMASLPDADADGFFGIDLFV</sequence>
<dbReference type="EMBL" id="LM997413">
    <property type="protein sequence ID" value="CEA01114.1"/>
    <property type="molecule type" value="Genomic_DNA"/>
</dbReference>